<accession>A0A6J5LQR1</accession>
<gene>
    <name evidence="1" type="ORF">UFOVP299_14</name>
</gene>
<reference evidence="1" key="1">
    <citation type="submission" date="2020-04" db="EMBL/GenBank/DDBJ databases">
        <authorList>
            <person name="Chiriac C."/>
            <person name="Salcher M."/>
            <person name="Ghai R."/>
            <person name="Kavagutti S V."/>
        </authorList>
    </citation>
    <scope>NUCLEOTIDE SEQUENCE</scope>
</reference>
<organism evidence="1">
    <name type="scientific">uncultured Caudovirales phage</name>
    <dbReference type="NCBI Taxonomy" id="2100421"/>
    <lineage>
        <taxon>Viruses</taxon>
        <taxon>Duplodnaviria</taxon>
        <taxon>Heunggongvirae</taxon>
        <taxon>Uroviricota</taxon>
        <taxon>Caudoviricetes</taxon>
        <taxon>Peduoviridae</taxon>
        <taxon>Maltschvirus</taxon>
        <taxon>Maltschvirus maltsch</taxon>
    </lineage>
</organism>
<sequence length="389" mass="44946">MISKWKIYDNDIKYFLDNSQETNNTKLAKLIFEKNKITYNCFDTELFSRYISRNRITIQIAEDNQGVINACENLGVDVTTTPMLWLKSKTESIRVTNPLFIKQEEKLLSDLRDDLIKDLQDYIPKFPKLERIENTESYLLVIDPADIHIGKLCSAFESNESYNNQIAVQRVLSGVRGILKKVSSFHIDKILFIGGNDILHIDNPSRTTTSGTPQDTDGMWHSNFLIAKQLYVDVLEMLLTVADVHFTFNPSNHDYTNGFFLAQVIETYFKNCENITFDCSISHRKAFKYYNNLIGTTHGDGAKQMDLPLLMAVEYPNEWSNTKHRYVYTHHVHHKTSKDYIGITVESLRSPSGTDSWHHRNGYQHAPKAVEGFIHCKEHGQILRITHIF</sequence>
<evidence type="ECO:0000313" key="1">
    <source>
        <dbReference type="EMBL" id="CAB4136112.1"/>
    </source>
</evidence>
<proteinExistence type="predicted"/>
<dbReference type="EMBL" id="LR796313">
    <property type="protein sequence ID" value="CAB4136112.1"/>
    <property type="molecule type" value="Genomic_DNA"/>
</dbReference>
<name>A0A6J5LQR1_9CAUD</name>
<protein>
    <submittedName>
        <fullName evidence="1">Uncharacterized protein</fullName>
    </submittedName>
</protein>